<evidence type="ECO:0000256" key="1">
    <source>
        <dbReference type="SAM" id="Coils"/>
    </source>
</evidence>
<protein>
    <submittedName>
        <fullName evidence="2">PorP/SprF family type IX secretion system membrane protein</fullName>
    </submittedName>
</protein>
<keyword evidence="3" id="KW-1185">Reference proteome</keyword>
<evidence type="ECO:0000313" key="2">
    <source>
        <dbReference type="EMBL" id="MET7028761.1"/>
    </source>
</evidence>
<dbReference type="Proteomes" id="UP001549773">
    <property type="component" value="Unassembled WGS sequence"/>
</dbReference>
<dbReference type="SUPFAM" id="SSF110997">
    <property type="entry name" value="Sporulation related repeat"/>
    <property type="match status" value="1"/>
</dbReference>
<dbReference type="InterPro" id="IPR019861">
    <property type="entry name" value="PorP/SprF_Bacteroidetes"/>
</dbReference>
<proteinExistence type="predicted"/>
<dbReference type="Pfam" id="PF11751">
    <property type="entry name" value="PorP_SprF"/>
    <property type="match status" value="1"/>
</dbReference>
<accession>A0ABV2TU14</accession>
<sequence>MLKQPILYMLLFIMVLTKVGAQEENPFVAYDVPAQNLLKFNRFLINPTFSTVREDKSYVNLLHRNQSVSFDDNNQTYFLSYSGRIDDRSGLGLSLYTQREGIISNYGILANYAYGIKLSDKSNFTFGANVSYYNSGFDQNRANPIEEDPLLNGFQDSSLLSVQPGFNISYGQFDFGLFAENLFDYNMKSSQSVTQFNEKTFSGHLQYTHQFKNETGIMEAGRLMPMARVRKVGENEVVLGGSLILDLPKLGWLQAGYDDFYGAAAGIGFNLNKRLSLGYTMEKGLSNNFDNFGVTHEISFAYSFTPNLTEDRVMLEDQEDELANLEEEINKDEAVTSKDEEIQKLKLALAENNEILAELMFRQDSLEENRKTDLEKRFEMVMRMVRNETQGKRPDLEEKAKKMYFLNNDNALAGNTKNGNVVEEPTVRNDFKREITPTKENEPKGIKPREQVRDAVVATKTSEEDEFTQVTKQNNIKSRKFRNLDGVKDGYYVVANVYKGEHYLNKFVSDLNTKGHEADYFTNNNNGLKYVYLKRYDTWQEAVAAHKSNVDGTYAGDKWIMNVDNTKYTDADKAYVDNVTKIKQQSTKYGVDVLQKNIVEKDKVASNMPSTQSFKINGVDSGYYIIANVFSNPNNANRFVKMLNAQGLNASYFINPKNNYRYVYLKKHGSWNNALVSYYSKINQSYEQKMWIMKVTPNLIA</sequence>
<comment type="caution">
    <text evidence="2">The sequence shown here is derived from an EMBL/GenBank/DDBJ whole genome shotgun (WGS) entry which is preliminary data.</text>
</comment>
<feature type="coiled-coil region" evidence="1">
    <location>
        <begin position="308"/>
        <end position="335"/>
    </location>
</feature>
<keyword evidence="1" id="KW-0175">Coiled coil</keyword>
<gene>
    <name evidence="2" type="ORF">ABXZ32_05115</name>
</gene>
<evidence type="ECO:0000313" key="3">
    <source>
        <dbReference type="Proteomes" id="UP001549773"/>
    </source>
</evidence>
<dbReference type="InterPro" id="IPR036680">
    <property type="entry name" value="SPOR-like_sf"/>
</dbReference>
<organism evidence="2 3">
    <name type="scientific">Sediminicola luteus</name>
    <dbReference type="NCBI Taxonomy" id="319238"/>
    <lineage>
        <taxon>Bacteria</taxon>
        <taxon>Pseudomonadati</taxon>
        <taxon>Bacteroidota</taxon>
        <taxon>Flavobacteriia</taxon>
        <taxon>Flavobacteriales</taxon>
        <taxon>Flavobacteriaceae</taxon>
        <taxon>Sediminicola</taxon>
    </lineage>
</organism>
<dbReference type="RefSeq" id="WP_354617594.1">
    <property type="nucleotide sequence ID" value="NZ_JBEWYP010000002.1"/>
</dbReference>
<reference evidence="2 3" key="1">
    <citation type="submission" date="2024-07" db="EMBL/GenBank/DDBJ databases">
        <title>The genome sequence of type strain Sediminicola luteus GDMCC 1.2596T.</title>
        <authorList>
            <person name="Liu Y."/>
        </authorList>
    </citation>
    <scope>NUCLEOTIDE SEQUENCE [LARGE SCALE GENOMIC DNA]</scope>
    <source>
        <strain evidence="2 3">GDMCC 1.2596</strain>
    </source>
</reference>
<name>A0ABV2TU14_9FLAO</name>
<dbReference type="NCBIfam" id="TIGR03519">
    <property type="entry name" value="T9SS_PorP_fam"/>
    <property type="match status" value="1"/>
</dbReference>
<dbReference type="EMBL" id="JBEWYP010000002">
    <property type="protein sequence ID" value="MET7028761.1"/>
    <property type="molecule type" value="Genomic_DNA"/>
</dbReference>